<evidence type="ECO:0008006" key="3">
    <source>
        <dbReference type="Google" id="ProtNLM"/>
    </source>
</evidence>
<accession>A0ABR7G9L6</accession>
<comment type="caution">
    <text evidence="1">The sequence shown here is derived from an EMBL/GenBank/DDBJ whole genome shotgun (WGS) entry which is preliminary data.</text>
</comment>
<sequence>MLQGIEIIFEDRDKMMAHLKKKTYKEYTENFIQNHGHYFEEMTTYVEGAKDKEAAAKEIGECLASAVKKTFVNKKGKIGARTQSDLNFFMIYYVFPTILSSGSEYAKTIADGVCEVWKSSFANSDIGYTDYDSLYDSFREKIFGIF</sequence>
<reference evidence="1 2" key="1">
    <citation type="submission" date="2020-08" db="EMBL/GenBank/DDBJ databases">
        <title>Genome public.</title>
        <authorList>
            <person name="Liu C."/>
            <person name="Sun Q."/>
        </authorList>
    </citation>
    <scope>NUCLEOTIDE SEQUENCE [LARGE SCALE GENOMIC DNA]</scope>
    <source>
        <strain evidence="1 2">NSJ-13</strain>
    </source>
</reference>
<dbReference type="Proteomes" id="UP000631576">
    <property type="component" value="Unassembled WGS sequence"/>
</dbReference>
<protein>
    <recommendedName>
        <fullName evidence="3">TipAS antibiotic-recognition domain-containing protein</fullName>
    </recommendedName>
</protein>
<dbReference type="EMBL" id="JACOPE010000001">
    <property type="protein sequence ID" value="MBC5684129.1"/>
    <property type="molecule type" value="Genomic_DNA"/>
</dbReference>
<gene>
    <name evidence="1" type="ORF">H8S40_11265</name>
</gene>
<evidence type="ECO:0000313" key="1">
    <source>
        <dbReference type="EMBL" id="MBC5684129.1"/>
    </source>
</evidence>
<proteinExistence type="predicted"/>
<name>A0ABR7G9L6_9FIRM</name>
<dbReference type="RefSeq" id="WP_022075814.1">
    <property type="nucleotide sequence ID" value="NZ_JACOPE010000001.1"/>
</dbReference>
<keyword evidence="2" id="KW-1185">Reference proteome</keyword>
<organism evidence="1 2">
    <name type="scientific">Ruminococcus hominis</name>
    <dbReference type="NCBI Taxonomy" id="2763065"/>
    <lineage>
        <taxon>Bacteria</taxon>
        <taxon>Bacillati</taxon>
        <taxon>Bacillota</taxon>
        <taxon>Clostridia</taxon>
        <taxon>Eubacteriales</taxon>
        <taxon>Oscillospiraceae</taxon>
        <taxon>Ruminococcus</taxon>
    </lineage>
</organism>
<evidence type="ECO:0000313" key="2">
    <source>
        <dbReference type="Proteomes" id="UP000631576"/>
    </source>
</evidence>